<sequence>MPVTASDRPARGRVLFMLLKKWMETGCFAVDTKKPVKEVL</sequence>
<name>A0A167I0A7_9GAMM</name>
<gene>
    <name evidence="1" type="ORF">N473_04730</name>
</gene>
<evidence type="ECO:0000313" key="2">
    <source>
        <dbReference type="Proteomes" id="UP000076486"/>
    </source>
</evidence>
<dbReference type="Proteomes" id="UP000076486">
    <property type="component" value="Unassembled WGS sequence"/>
</dbReference>
<protein>
    <submittedName>
        <fullName evidence="1">Uncharacterized protein</fullName>
    </submittedName>
</protein>
<reference evidence="1 2" key="1">
    <citation type="submission" date="2013-07" db="EMBL/GenBank/DDBJ databases">
        <title>Comparative Genomic and Metabolomic Analysis of Twelve Strains of Pseudoalteromonas luteoviolacea.</title>
        <authorList>
            <person name="Vynne N.G."/>
            <person name="Mansson M."/>
            <person name="Gram L."/>
        </authorList>
    </citation>
    <scope>NUCLEOTIDE SEQUENCE [LARGE SCALE GENOMIC DNA]</scope>
    <source>
        <strain evidence="1 2">CPMOR-1</strain>
    </source>
</reference>
<proteinExistence type="predicted"/>
<organism evidence="1 2">
    <name type="scientific">Pseudoalteromonas luteoviolacea CPMOR-1</name>
    <dbReference type="NCBI Taxonomy" id="1365248"/>
    <lineage>
        <taxon>Bacteria</taxon>
        <taxon>Pseudomonadati</taxon>
        <taxon>Pseudomonadota</taxon>
        <taxon>Gammaproteobacteria</taxon>
        <taxon>Alteromonadales</taxon>
        <taxon>Pseudoalteromonadaceae</taxon>
        <taxon>Pseudoalteromonas</taxon>
    </lineage>
</organism>
<dbReference type="PATRIC" id="fig|1365248.3.peg.4891"/>
<comment type="caution">
    <text evidence="1">The sequence shown here is derived from an EMBL/GenBank/DDBJ whole genome shotgun (WGS) entry which is preliminary data.</text>
</comment>
<dbReference type="EMBL" id="AUYC01000073">
    <property type="protein sequence ID" value="KZN58743.1"/>
    <property type="molecule type" value="Genomic_DNA"/>
</dbReference>
<dbReference type="AlphaFoldDB" id="A0A167I0A7"/>
<evidence type="ECO:0000313" key="1">
    <source>
        <dbReference type="EMBL" id="KZN58743.1"/>
    </source>
</evidence>
<accession>A0A167I0A7</accession>